<dbReference type="InterPro" id="IPR003593">
    <property type="entry name" value="AAA+_ATPase"/>
</dbReference>
<dbReference type="InterPro" id="IPR050221">
    <property type="entry name" value="26S_Proteasome_ATPase"/>
</dbReference>
<dbReference type="AlphaFoldDB" id="A0AA42BJY9"/>
<dbReference type="PANTHER" id="PTHR23073">
    <property type="entry name" value="26S PROTEASOME REGULATORY SUBUNIT"/>
    <property type="match status" value="1"/>
</dbReference>
<keyword evidence="6" id="KW-1185">Reference proteome</keyword>
<organism evidence="5 6">
    <name type="scientific">Ralstonia chuxiongensis</name>
    <dbReference type="NCBI Taxonomy" id="2957504"/>
    <lineage>
        <taxon>Bacteria</taxon>
        <taxon>Pseudomonadati</taxon>
        <taxon>Pseudomonadota</taxon>
        <taxon>Betaproteobacteria</taxon>
        <taxon>Burkholderiales</taxon>
        <taxon>Burkholderiaceae</taxon>
        <taxon>Ralstonia</taxon>
    </lineage>
</organism>
<dbReference type="InterPro" id="IPR027417">
    <property type="entry name" value="P-loop_NTPase"/>
</dbReference>
<dbReference type="Pfam" id="PF00004">
    <property type="entry name" value="AAA"/>
    <property type="match status" value="2"/>
</dbReference>
<keyword evidence="3 5" id="KW-0067">ATP-binding</keyword>
<name>A0AA42BJY9_9RALS</name>
<evidence type="ECO:0000256" key="3">
    <source>
        <dbReference type="ARBA" id="ARBA00022840"/>
    </source>
</evidence>
<dbReference type="SUPFAM" id="SSF52540">
    <property type="entry name" value="P-loop containing nucleoside triphosphate hydrolases"/>
    <property type="match status" value="2"/>
</dbReference>
<evidence type="ECO:0000313" key="6">
    <source>
        <dbReference type="Proteomes" id="UP001162793"/>
    </source>
</evidence>
<protein>
    <submittedName>
        <fullName evidence="5">ATP-binding protein</fullName>
    </submittedName>
</protein>
<reference evidence="6" key="1">
    <citation type="journal article" date="2023" name="Front. Microbiol.">
        <title>Ralstonia chuxiongensis sp. nov., Ralstonia mojiangensis sp. nov., and Ralstonia soli sp. nov., isolated from tobacco fields, are three novel species in the family Burkholderiaceae.</title>
        <authorList>
            <person name="Lu C.H."/>
            <person name="Zhang Y.Y."/>
            <person name="Jiang N."/>
            <person name="Chen W."/>
            <person name="Shao X."/>
            <person name="Zhao Z.M."/>
            <person name="Lu W.L."/>
            <person name="Hu X."/>
            <person name="Xi Y.X."/>
            <person name="Zou S.Y."/>
            <person name="Wei Q.J."/>
            <person name="Lin Z.L."/>
            <person name="Gong L."/>
            <person name="Gai X.T."/>
            <person name="Zhang L.Q."/>
            <person name="Li J.Y."/>
            <person name="Jin Y."/>
            <person name="Xia Z.Y."/>
        </authorList>
    </citation>
    <scope>NUCLEOTIDE SEQUENCE [LARGE SCALE GENOMIC DNA]</scope>
    <source>
        <strain evidence="6">21YRMH01-3</strain>
    </source>
</reference>
<dbReference type="InterPro" id="IPR003959">
    <property type="entry name" value="ATPase_AAA_core"/>
</dbReference>
<gene>
    <name evidence="5" type="ORF">NKG59_19505</name>
</gene>
<comment type="similarity">
    <text evidence="1">Belongs to the AAA ATPase family.</text>
</comment>
<dbReference type="GO" id="GO:0016887">
    <property type="term" value="F:ATP hydrolysis activity"/>
    <property type="evidence" value="ECO:0007669"/>
    <property type="project" value="InterPro"/>
</dbReference>
<evidence type="ECO:0000313" key="5">
    <source>
        <dbReference type="EMBL" id="MCP1174553.1"/>
    </source>
</evidence>
<dbReference type="EMBL" id="JAMYWC010000005">
    <property type="protein sequence ID" value="MCP1174553.1"/>
    <property type="molecule type" value="Genomic_DNA"/>
</dbReference>
<sequence>MDEANLNMDDADDDGTFVPTGGRQPQALLLSSLDSMCAQFALRTVCAMGLRFNLRTNINDILTVCAPELIWPVTVIQRLQRFLSARCADMPGWRAVGKLDLPTFMDRHGQWSSAFDEGSLFYYLDEYVKHHAKDMFTVFGASCDALGERLSGERVLLVGNIDMLARVLGLPPHERALLLFASLVKYKRDLRAVMVDCKVAHSQEAFQLLASLAGASTSEVAASLRPGSRLETLGLIEPPLPENSVTDLGDLMRISDRLLHVLLGDYASEADMMAVFTRPAPSTTLSQSDYPHVETDARYLTALLENASQQRAAGVNILLYGAPGTGKTELARVLARDAGCELYEVDCLDKDGNSLTGKDRYRSLQVSQAFLRGRPGAVLLFDEVEDVFPGPTRELMSLFGHEEPRGSVNGKAWVNQTLEQNPVPVIWVSNSIRQIDPAYLRRFQFHLELKVPPPTVRESIIRKHLEGLEVSDAFMAKLAARKTLTPAQIDSAARFARLTQPAMEEPAESLIERQLDHADQAMGLRPDVQAHRVVTEYKLDYLNLETRFSVERIIEALRARRRGTLCFYGPPGTGKTVLAEHIAAQLDMPLMIRRASDLMSKYVGETEQQIAAMFSRAEEERALLLLDEADSFMQSRQGAVRNYEVSEVNEMLQGMERFDGIFVCTTNLFDRIDEAALRRFAFKIRFKPLVRAQREQMFIAEALGGKAEALKPVWREMLASLDMLTPGDFAVVKQQSLLLGETLDPESFLAQLRQEHSIKPELRERRSIGFTPR</sequence>
<evidence type="ECO:0000256" key="2">
    <source>
        <dbReference type="ARBA" id="ARBA00022741"/>
    </source>
</evidence>
<dbReference type="RefSeq" id="WP_253540062.1">
    <property type="nucleotide sequence ID" value="NZ_JAMYWC010000005.1"/>
</dbReference>
<dbReference type="CDD" id="cd19481">
    <property type="entry name" value="RecA-like_protease"/>
    <property type="match status" value="1"/>
</dbReference>
<accession>A0AA42BJY9</accession>
<feature type="domain" description="AAA+ ATPase" evidence="4">
    <location>
        <begin position="313"/>
        <end position="453"/>
    </location>
</feature>
<dbReference type="Gene3D" id="3.40.50.300">
    <property type="entry name" value="P-loop containing nucleotide triphosphate hydrolases"/>
    <property type="match status" value="2"/>
</dbReference>
<keyword evidence="2" id="KW-0547">Nucleotide-binding</keyword>
<dbReference type="Proteomes" id="UP001162793">
    <property type="component" value="Unassembled WGS sequence"/>
</dbReference>
<feature type="domain" description="AAA+ ATPase" evidence="4">
    <location>
        <begin position="561"/>
        <end position="690"/>
    </location>
</feature>
<comment type="caution">
    <text evidence="5">The sequence shown here is derived from an EMBL/GenBank/DDBJ whole genome shotgun (WGS) entry which is preliminary data.</text>
</comment>
<evidence type="ECO:0000256" key="1">
    <source>
        <dbReference type="ARBA" id="ARBA00006914"/>
    </source>
</evidence>
<evidence type="ECO:0000259" key="4">
    <source>
        <dbReference type="SMART" id="SM00382"/>
    </source>
</evidence>
<dbReference type="SMART" id="SM00382">
    <property type="entry name" value="AAA"/>
    <property type="match status" value="2"/>
</dbReference>
<dbReference type="GO" id="GO:0005524">
    <property type="term" value="F:ATP binding"/>
    <property type="evidence" value="ECO:0007669"/>
    <property type="project" value="UniProtKB-KW"/>
</dbReference>
<proteinExistence type="inferred from homology"/>